<dbReference type="KEGG" id="tsa:AciPR4_0072"/>
<comment type="function">
    <text evidence="5">Toxic component of a toxin-antitoxin (TA) system. An RNase.</text>
</comment>
<dbReference type="EC" id="3.1.-.-" evidence="5"/>
<dbReference type="GO" id="GO:0004540">
    <property type="term" value="F:RNA nuclease activity"/>
    <property type="evidence" value="ECO:0007669"/>
    <property type="project" value="InterPro"/>
</dbReference>
<evidence type="ECO:0000313" key="8">
    <source>
        <dbReference type="Proteomes" id="UP000006844"/>
    </source>
</evidence>
<sequence length="145" mass="16277">MILLDANLLIYAYDEAAPHHKRSSKWIERIFSSREPVLIPVAAIMAFLRIMTHQALPGPRFSMEEGIGIVDEWFSLSHVSIAITGNEHWNYLRQTLTDGQARSSLVTDSHLAALAIENGATLCSVDRDFARFPGLRWVDPLTETS</sequence>
<comment type="cofactor">
    <cofactor evidence="5">
        <name>Mg(2+)</name>
        <dbReference type="ChEBI" id="CHEBI:18420"/>
    </cofactor>
</comment>
<feature type="domain" description="PIN" evidence="6">
    <location>
        <begin position="2"/>
        <end position="133"/>
    </location>
</feature>
<dbReference type="AlphaFoldDB" id="E8UYA3"/>
<gene>
    <name evidence="5" type="primary">vapC</name>
    <name evidence="7" type="ordered locus">AciPR4_0072</name>
</gene>
<accession>E8UYA3</accession>
<evidence type="ECO:0000256" key="1">
    <source>
        <dbReference type="ARBA" id="ARBA00022649"/>
    </source>
</evidence>
<keyword evidence="3 5" id="KW-0479">Metal-binding</keyword>
<comment type="similarity">
    <text evidence="5">Belongs to the PINc/VapC protein family.</text>
</comment>
<evidence type="ECO:0000259" key="6">
    <source>
        <dbReference type="Pfam" id="PF01850"/>
    </source>
</evidence>
<dbReference type="eggNOG" id="COG1848">
    <property type="taxonomic scope" value="Bacteria"/>
</dbReference>
<evidence type="ECO:0000256" key="3">
    <source>
        <dbReference type="ARBA" id="ARBA00022723"/>
    </source>
</evidence>
<evidence type="ECO:0000256" key="2">
    <source>
        <dbReference type="ARBA" id="ARBA00022722"/>
    </source>
</evidence>
<dbReference type="GO" id="GO:0090729">
    <property type="term" value="F:toxin activity"/>
    <property type="evidence" value="ECO:0007669"/>
    <property type="project" value="UniProtKB-KW"/>
</dbReference>
<dbReference type="HAMAP" id="MF_00265">
    <property type="entry name" value="VapC_Nob1"/>
    <property type="match status" value="1"/>
</dbReference>
<feature type="binding site" evidence="5">
    <location>
        <position position="5"/>
    </location>
    <ligand>
        <name>Mg(2+)</name>
        <dbReference type="ChEBI" id="CHEBI:18420"/>
    </ligand>
</feature>
<dbReference type="EMBL" id="CP002467">
    <property type="protein sequence ID" value="ADV80913.1"/>
    <property type="molecule type" value="Genomic_DNA"/>
</dbReference>
<dbReference type="STRING" id="401053.AciPR4_0072"/>
<keyword evidence="4 5" id="KW-0378">Hydrolase</keyword>
<protein>
    <recommendedName>
        <fullName evidence="5">Ribonuclease VapC</fullName>
        <shortName evidence="5">RNase VapC</shortName>
        <ecNumber evidence="5">3.1.-.-</ecNumber>
    </recommendedName>
    <alternativeName>
        <fullName evidence="5">Toxin VapC</fullName>
    </alternativeName>
</protein>
<feature type="binding site" evidence="5">
    <location>
        <position position="108"/>
    </location>
    <ligand>
        <name>Mg(2+)</name>
        <dbReference type="ChEBI" id="CHEBI:18420"/>
    </ligand>
</feature>
<evidence type="ECO:0000256" key="5">
    <source>
        <dbReference type="HAMAP-Rule" id="MF_00265"/>
    </source>
</evidence>
<keyword evidence="1 5" id="KW-1277">Toxin-antitoxin system</keyword>
<keyword evidence="5" id="KW-0460">Magnesium</keyword>
<dbReference type="GO" id="GO:0045926">
    <property type="term" value="P:negative regulation of growth"/>
    <property type="evidence" value="ECO:0007669"/>
    <property type="project" value="UniProtKB-ARBA"/>
</dbReference>
<keyword evidence="5" id="KW-0800">Toxin</keyword>
<name>E8UYA3_TERSS</name>
<dbReference type="Gene3D" id="3.40.50.1010">
    <property type="entry name" value="5'-nuclease"/>
    <property type="match status" value="1"/>
</dbReference>
<reference evidence="7 8" key="1">
    <citation type="journal article" date="2012" name="Stand. Genomic Sci.">
        <title>Complete genome sequence of Terriglobus saanensis type strain SP1PR4(T), an Acidobacteria from tundra soil.</title>
        <authorList>
            <person name="Rawat S.R."/>
            <person name="Mannisto M.K."/>
            <person name="Starovoytov V."/>
            <person name="Goodwin L."/>
            <person name="Nolan M."/>
            <person name="Hauser L."/>
            <person name="Land M."/>
            <person name="Davenport K.W."/>
            <person name="Woyke T."/>
            <person name="Haggblom M.M."/>
        </authorList>
    </citation>
    <scope>NUCLEOTIDE SEQUENCE</scope>
    <source>
        <strain evidence="8">ATCC BAA-1853 / DSM 23119 / SP1PR4</strain>
    </source>
</reference>
<dbReference type="NCBIfam" id="TIGR00028">
    <property type="entry name" value="Mtu_PIN_fam"/>
    <property type="match status" value="1"/>
</dbReference>
<dbReference type="InterPro" id="IPR022907">
    <property type="entry name" value="VapC_family"/>
</dbReference>
<dbReference type="GO" id="GO:0016788">
    <property type="term" value="F:hydrolase activity, acting on ester bonds"/>
    <property type="evidence" value="ECO:0007669"/>
    <property type="project" value="InterPro"/>
</dbReference>
<dbReference type="InterPro" id="IPR006226">
    <property type="entry name" value="Mtu_PIN"/>
</dbReference>
<keyword evidence="2 5" id="KW-0540">Nuclease</keyword>
<dbReference type="Pfam" id="PF01850">
    <property type="entry name" value="PIN"/>
    <property type="match status" value="1"/>
</dbReference>
<dbReference type="RefSeq" id="WP_013566646.1">
    <property type="nucleotide sequence ID" value="NC_014963.1"/>
</dbReference>
<dbReference type="InterPro" id="IPR029060">
    <property type="entry name" value="PIN-like_dom_sf"/>
</dbReference>
<dbReference type="HOGENOM" id="CLU_146668_1_0_0"/>
<evidence type="ECO:0000256" key="4">
    <source>
        <dbReference type="ARBA" id="ARBA00022801"/>
    </source>
</evidence>
<dbReference type="GO" id="GO:0000287">
    <property type="term" value="F:magnesium ion binding"/>
    <property type="evidence" value="ECO:0007669"/>
    <property type="project" value="UniProtKB-UniRule"/>
</dbReference>
<dbReference type="Proteomes" id="UP000006844">
    <property type="component" value="Chromosome"/>
</dbReference>
<evidence type="ECO:0000313" key="7">
    <source>
        <dbReference type="EMBL" id="ADV80913.1"/>
    </source>
</evidence>
<keyword evidence="8" id="KW-1185">Reference proteome</keyword>
<dbReference type="SUPFAM" id="SSF88723">
    <property type="entry name" value="PIN domain-like"/>
    <property type="match status" value="1"/>
</dbReference>
<organism evidence="7 8">
    <name type="scientific">Terriglobus saanensis (strain ATCC BAA-1853 / DSM 23119 / SP1PR4)</name>
    <dbReference type="NCBI Taxonomy" id="401053"/>
    <lineage>
        <taxon>Bacteria</taxon>
        <taxon>Pseudomonadati</taxon>
        <taxon>Acidobacteriota</taxon>
        <taxon>Terriglobia</taxon>
        <taxon>Terriglobales</taxon>
        <taxon>Acidobacteriaceae</taxon>
        <taxon>Terriglobus</taxon>
    </lineage>
</organism>
<dbReference type="InterPro" id="IPR002716">
    <property type="entry name" value="PIN_dom"/>
</dbReference>
<proteinExistence type="inferred from homology"/>